<evidence type="ECO:0000313" key="3">
    <source>
        <dbReference type="Proteomes" id="UP000265618"/>
    </source>
</evidence>
<feature type="compositionally biased region" description="Polar residues" evidence="1">
    <location>
        <begin position="9"/>
        <end position="19"/>
    </location>
</feature>
<reference evidence="2 3" key="1">
    <citation type="journal article" date="2018" name="PLoS ONE">
        <title>The draft genome of Kipferlia bialata reveals reductive genome evolution in fornicate parasites.</title>
        <authorList>
            <person name="Tanifuji G."/>
            <person name="Takabayashi S."/>
            <person name="Kume K."/>
            <person name="Takagi M."/>
            <person name="Nakayama T."/>
            <person name="Kamikawa R."/>
            <person name="Inagaki Y."/>
            <person name="Hashimoto T."/>
        </authorList>
    </citation>
    <scope>NUCLEOTIDE SEQUENCE [LARGE SCALE GENOMIC DNA]</scope>
    <source>
        <strain evidence="2">NY0173</strain>
    </source>
</reference>
<evidence type="ECO:0000256" key="1">
    <source>
        <dbReference type="SAM" id="MobiDB-lite"/>
    </source>
</evidence>
<sequence>MMPRLYRTPTRSMGFQGRQQYRRPPARDEESSHTEEEDVPESLPAVDAQISRVIAAVRSRDPARLSESFFGDDAVMPKAHEVADIMASTSRDLKR</sequence>
<evidence type="ECO:0000313" key="2">
    <source>
        <dbReference type="EMBL" id="GIQ80218.1"/>
    </source>
</evidence>
<dbReference type="AlphaFoldDB" id="A0A9K3GEV3"/>
<dbReference type="Proteomes" id="UP000265618">
    <property type="component" value="Unassembled WGS sequence"/>
</dbReference>
<gene>
    <name evidence="2" type="ORF">KIPB_000980</name>
</gene>
<feature type="region of interest" description="Disordered" evidence="1">
    <location>
        <begin position="1"/>
        <end position="45"/>
    </location>
</feature>
<dbReference type="EMBL" id="BDIP01000126">
    <property type="protein sequence ID" value="GIQ80218.1"/>
    <property type="molecule type" value="Genomic_DNA"/>
</dbReference>
<keyword evidence="3" id="KW-1185">Reference proteome</keyword>
<comment type="caution">
    <text evidence="2">The sequence shown here is derived from an EMBL/GenBank/DDBJ whole genome shotgun (WGS) entry which is preliminary data.</text>
</comment>
<organism evidence="2 3">
    <name type="scientific">Kipferlia bialata</name>
    <dbReference type="NCBI Taxonomy" id="797122"/>
    <lineage>
        <taxon>Eukaryota</taxon>
        <taxon>Metamonada</taxon>
        <taxon>Carpediemonas-like organisms</taxon>
        <taxon>Kipferlia</taxon>
    </lineage>
</organism>
<feature type="compositionally biased region" description="Basic and acidic residues" evidence="1">
    <location>
        <begin position="25"/>
        <end position="34"/>
    </location>
</feature>
<protein>
    <submittedName>
        <fullName evidence="2">Uncharacterized protein</fullName>
    </submittedName>
</protein>
<proteinExistence type="predicted"/>
<name>A0A9K3GEV3_9EUKA</name>
<accession>A0A9K3GEV3</accession>